<sequence length="202" mass="23512">MDSNTQGKMDKEAQPTANTRNKKHYVTMCTTMMEHWGCDIKKALPADLAPRKRNPNGSRVAISQHHDRARLHPKEWTRTFCTQLTLLASNTMRGHELVIKELRKQVKLRQKQKTHPLHYVRELLTSEIDIVIEHFSRQEYNADRKSVDPTEDGFDFAEMSEDETRSKIRRMRELRRSQRTGMRGEEAVINPESAEKGKGEAD</sequence>
<dbReference type="OrthoDB" id="3831528at2759"/>
<name>A0A2G5IFI8_CERBT</name>
<evidence type="ECO:0000313" key="3">
    <source>
        <dbReference type="EMBL" id="WPB04027.1"/>
    </source>
</evidence>
<feature type="region of interest" description="Disordered" evidence="1">
    <location>
        <begin position="174"/>
        <end position="202"/>
    </location>
</feature>
<evidence type="ECO:0000313" key="2">
    <source>
        <dbReference type="EMBL" id="PIB03233.1"/>
    </source>
</evidence>
<dbReference type="Proteomes" id="UP001302367">
    <property type="component" value="Chromosome 5"/>
</dbReference>
<reference evidence="3 5" key="2">
    <citation type="submission" date="2023-09" db="EMBL/GenBank/DDBJ databases">
        <title>Complete-Gapless Cercospora beticola genome.</title>
        <authorList>
            <person name="Wyatt N.A."/>
            <person name="Spanner R.E."/>
            <person name="Bolton M.D."/>
        </authorList>
    </citation>
    <scope>NUCLEOTIDE SEQUENCE [LARGE SCALE GENOMIC DNA]</scope>
    <source>
        <strain evidence="3">Cb09-40</strain>
    </source>
</reference>
<proteinExistence type="predicted"/>
<protein>
    <submittedName>
        <fullName evidence="2">Uncharacterized protein</fullName>
    </submittedName>
</protein>
<dbReference type="Proteomes" id="UP000230605">
    <property type="component" value="Chromosome 10"/>
</dbReference>
<dbReference type="EMBL" id="LKMD01000099">
    <property type="protein sequence ID" value="PIB03233.1"/>
    <property type="molecule type" value="Genomic_DNA"/>
</dbReference>
<evidence type="ECO:0000313" key="5">
    <source>
        <dbReference type="Proteomes" id="UP001302367"/>
    </source>
</evidence>
<reference evidence="2 4" key="1">
    <citation type="submission" date="2015-10" db="EMBL/GenBank/DDBJ databases">
        <title>The cercosporin biosynthetic gene cluster was horizontally transferred to several fungal lineages and shown to be expanded in Cercospora beticola based on microsynteny with recipient genomes.</title>
        <authorList>
            <person name="De Jonge R."/>
            <person name="Ebert M.K."/>
            <person name="Suttle J.C."/>
            <person name="Jurick Ii W.M."/>
            <person name="Secor G.A."/>
            <person name="Thomma B.P."/>
            <person name="Van De Peer Y."/>
            <person name="Bolton M.D."/>
        </authorList>
    </citation>
    <scope>NUCLEOTIDE SEQUENCE [LARGE SCALE GENOMIC DNA]</scope>
    <source>
        <strain evidence="2 4">09-40</strain>
    </source>
</reference>
<keyword evidence="5" id="KW-1185">Reference proteome</keyword>
<accession>A0A2G5IFI8</accession>
<feature type="compositionally biased region" description="Basic and acidic residues" evidence="1">
    <location>
        <begin position="193"/>
        <end position="202"/>
    </location>
</feature>
<dbReference type="AlphaFoldDB" id="A0A2G5IFI8"/>
<dbReference type="EMBL" id="CP134188">
    <property type="protein sequence ID" value="WPB04027.1"/>
    <property type="molecule type" value="Genomic_DNA"/>
</dbReference>
<evidence type="ECO:0000313" key="4">
    <source>
        <dbReference type="Proteomes" id="UP000230605"/>
    </source>
</evidence>
<evidence type="ECO:0000256" key="1">
    <source>
        <dbReference type="SAM" id="MobiDB-lite"/>
    </source>
</evidence>
<organism evidence="2 4">
    <name type="scientific">Cercospora beticola</name>
    <name type="common">Sugarbeet leaf spot fungus</name>
    <dbReference type="NCBI Taxonomy" id="122368"/>
    <lineage>
        <taxon>Eukaryota</taxon>
        <taxon>Fungi</taxon>
        <taxon>Dikarya</taxon>
        <taxon>Ascomycota</taxon>
        <taxon>Pezizomycotina</taxon>
        <taxon>Dothideomycetes</taxon>
        <taxon>Dothideomycetidae</taxon>
        <taxon>Mycosphaerellales</taxon>
        <taxon>Mycosphaerellaceae</taxon>
        <taxon>Cercospora</taxon>
    </lineage>
</organism>
<gene>
    <name evidence="2" type="ORF">CB0940_11673</name>
    <name evidence="3" type="ORF">RHO25_008671</name>
</gene>